<proteinExistence type="predicted"/>
<reference evidence="1" key="2">
    <citation type="journal article" date="2015" name="Fish Shellfish Immunol.">
        <title>Early steps in the European eel (Anguilla anguilla)-Vibrio vulnificus interaction in the gills: Role of the RtxA13 toxin.</title>
        <authorList>
            <person name="Callol A."/>
            <person name="Pajuelo D."/>
            <person name="Ebbesson L."/>
            <person name="Teles M."/>
            <person name="MacKenzie S."/>
            <person name="Amaro C."/>
        </authorList>
    </citation>
    <scope>NUCLEOTIDE SEQUENCE</scope>
</reference>
<reference evidence="1" key="1">
    <citation type="submission" date="2014-11" db="EMBL/GenBank/DDBJ databases">
        <authorList>
            <person name="Amaro Gonzalez C."/>
        </authorList>
    </citation>
    <scope>NUCLEOTIDE SEQUENCE</scope>
</reference>
<evidence type="ECO:0000313" key="1">
    <source>
        <dbReference type="EMBL" id="JAH13276.1"/>
    </source>
</evidence>
<protein>
    <submittedName>
        <fullName evidence="1">Uncharacterized protein</fullName>
    </submittedName>
</protein>
<accession>A0A0E9Q8T7</accession>
<organism evidence="1">
    <name type="scientific">Anguilla anguilla</name>
    <name type="common">European freshwater eel</name>
    <name type="synonym">Muraena anguilla</name>
    <dbReference type="NCBI Taxonomy" id="7936"/>
    <lineage>
        <taxon>Eukaryota</taxon>
        <taxon>Metazoa</taxon>
        <taxon>Chordata</taxon>
        <taxon>Craniata</taxon>
        <taxon>Vertebrata</taxon>
        <taxon>Euteleostomi</taxon>
        <taxon>Actinopterygii</taxon>
        <taxon>Neopterygii</taxon>
        <taxon>Teleostei</taxon>
        <taxon>Anguilliformes</taxon>
        <taxon>Anguillidae</taxon>
        <taxon>Anguilla</taxon>
    </lineage>
</organism>
<name>A0A0E9Q8T7_ANGAN</name>
<dbReference type="EMBL" id="GBXM01095301">
    <property type="protein sequence ID" value="JAH13276.1"/>
    <property type="molecule type" value="Transcribed_RNA"/>
</dbReference>
<dbReference type="AlphaFoldDB" id="A0A0E9Q8T7"/>
<sequence>MYAPGKMFLLMRNYRCVKKKLQTAWFQLLGGSLI</sequence>